<keyword evidence="3" id="KW-1185">Reference proteome</keyword>
<gene>
    <name evidence="2" type="ORF">Q9R02_12320</name>
</gene>
<comment type="caution">
    <text evidence="2">The sequence shown here is derived from an EMBL/GenBank/DDBJ whole genome shotgun (WGS) entry which is preliminary data.</text>
</comment>
<dbReference type="EMBL" id="JAVALS010000009">
    <property type="protein sequence ID" value="MDP5227944.1"/>
    <property type="molecule type" value="Genomic_DNA"/>
</dbReference>
<dbReference type="InterPro" id="IPR011990">
    <property type="entry name" value="TPR-like_helical_dom_sf"/>
</dbReference>
<reference evidence="2 3" key="1">
    <citation type="submission" date="2023-08" db="EMBL/GenBank/DDBJ databases">
        <title>Arthrobacter horti sp. nov., isolated from forest soil.</title>
        <authorList>
            <person name="Park M."/>
        </authorList>
    </citation>
    <scope>NUCLEOTIDE SEQUENCE [LARGE SCALE GENOMIC DNA]</scope>
    <source>
        <strain evidence="2 3">YJM1</strain>
    </source>
</reference>
<evidence type="ECO:0000259" key="1">
    <source>
        <dbReference type="Pfam" id="PF17128"/>
    </source>
</evidence>
<dbReference type="RefSeq" id="WP_305996997.1">
    <property type="nucleotide sequence ID" value="NZ_JAVALS010000009.1"/>
</dbReference>
<dbReference type="Gene3D" id="1.25.40.10">
    <property type="entry name" value="Tetratricopeptide repeat domain"/>
    <property type="match status" value="1"/>
</dbReference>
<protein>
    <submittedName>
        <fullName evidence="2">DUF5107 domain-containing protein</fullName>
    </submittedName>
</protein>
<dbReference type="InterPro" id="IPR033396">
    <property type="entry name" value="DUF5107"/>
</dbReference>
<sequence length="632" mass="68608">MPGPVVSSRILNIPTGNVDGALPLVGPLPDTPYDPGAAAEAGLGDISYGQPASLFPYTAQDGYSRVLEPREVRTVTLENRHLRAVFLPEWGGRLWELFDKAGGKHLLHTQNSLQLANFALRNAWFAGGIEWNIGTRGHSPSTCEPLHHGVVTGPDGQEVLRMWDYERLRGLVFQVDAWLPEDSRVLFVSFRVSNAQDHEVPLYWWTNAAVPQDPHSRVLAPATESYSSDYRSIVKVDPTAFEGRDCTWPARNAHAADFFFDLPEHGRRWILNADRDGDGLAMLSTERLRGRKLFVWGDGTGGRHWQRWLSPDGGEYAEIQAGLAQTQFQHLPLPARTAWTWTEAYGNAAVTPSAAHSEDWGAAVAHSAERVETLLSSADLAAAHAEADGFRDAPVRVLGAGNGWGALESLSRAEPIDSAATPFPESWLGPEQAPWVGLLREGTFAGAPSFVAGPEWEARLAALPPTAETLLHRALIAHGAGLGDRARGLYTESLGLRESALARRGLALLAHDGGADEEVVEHYRAACLAAPGDRRLLAEAAEAMLDTQAPADALELLDRVSLDDPAAQFHGRLLLLKARSLAGLGRLDEVAALLKAGIEVPDLREGVNVLRELWEAAVPGEPLPVEYDFTMS</sequence>
<name>A0ABT9IS45_9MICC</name>
<accession>A0ABT9IS45</accession>
<evidence type="ECO:0000313" key="3">
    <source>
        <dbReference type="Proteomes" id="UP001232725"/>
    </source>
</evidence>
<dbReference type="Proteomes" id="UP001232725">
    <property type="component" value="Unassembled WGS sequence"/>
</dbReference>
<dbReference type="Pfam" id="PF17128">
    <property type="entry name" value="DUF5107"/>
    <property type="match status" value="1"/>
</dbReference>
<proteinExistence type="predicted"/>
<organism evidence="2 3">
    <name type="scientific">Arthrobacter horti</name>
    <dbReference type="NCBI Taxonomy" id="3068273"/>
    <lineage>
        <taxon>Bacteria</taxon>
        <taxon>Bacillati</taxon>
        <taxon>Actinomycetota</taxon>
        <taxon>Actinomycetes</taxon>
        <taxon>Micrococcales</taxon>
        <taxon>Micrococcaceae</taxon>
        <taxon>Arthrobacter</taxon>
    </lineage>
</organism>
<feature type="domain" description="DUF5107" evidence="1">
    <location>
        <begin position="51"/>
        <end position="330"/>
    </location>
</feature>
<evidence type="ECO:0000313" key="2">
    <source>
        <dbReference type="EMBL" id="MDP5227944.1"/>
    </source>
</evidence>